<dbReference type="Proteomes" id="UP000177458">
    <property type="component" value="Unassembled WGS sequence"/>
</dbReference>
<dbReference type="InterPro" id="IPR029063">
    <property type="entry name" value="SAM-dependent_MTases_sf"/>
</dbReference>
<comment type="caution">
    <text evidence="1">The sequence shown here is derived from an EMBL/GenBank/DDBJ whole genome shotgun (WGS) entry which is preliminary data.</text>
</comment>
<sequence length="253" mass="28338">MSIDKDGQQYIMDLYMGRSRRWDEVLNEEQPQVIQEYADLLIKTGLIPSDERLSGFVLYSPSSNQRSIETEFARRIDACAGKLQLETPPMVITSDIFGRLEPAYTPSPNLKFISAYNGQMENFEHVKTGSFAALAGQTPLESHSVDLIWDRLGAMWHAIDSVSGTQNNAQEAVVPLLEEYKRILKKGGKVVIDAADRTIMAPTSTYLFSKGINQESNPSKVDPHFKVDFESLGWKVSFEGNGDTKIAVLEKKE</sequence>
<gene>
    <name evidence="1" type="ORF">A3A69_00300</name>
</gene>
<dbReference type="SUPFAM" id="SSF53335">
    <property type="entry name" value="S-adenosyl-L-methionine-dependent methyltransferases"/>
    <property type="match status" value="1"/>
</dbReference>
<protein>
    <submittedName>
        <fullName evidence="1">Uncharacterized protein</fullName>
    </submittedName>
</protein>
<dbReference type="EMBL" id="MEVF01000012">
    <property type="protein sequence ID" value="OGC49964.1"/>
    <property type="molecule type" value="Genomic_DNA"/>
</dbReference>
<name>A0A1F4UYD4_UNCKA</name>
<dbReference type="AlphaFoldDB" id="A0A1F4UYD4"/>
<reference evidence="1 2" key="1">
    <citation type="journal article" date="2016" name="Nat. Commun.">
        <title>Thousands of microbial genomes shed light on interconnected biogeochemical processes in an aquifer system.</title>
        <authorList>
            <person name="Anantharaman K."/>
            <person name="Brown C.T."/>
            <person name="Hug L.A."/>
            <person name="Sharon I."/>
            <person name="Castelle C.J."/>
            <person name="Probst A.J."/>
            <person name="Thomas B.C."/>
            <person name="Singh A."/>
            <person name="Wilkins M.J."/>
            <person name="Karaoz U."/>
            <person name="Brodie E.L."/>
            <person name="Williams K.H."/>
            <person name="Hubbard S.S."/>
            <person name="Banfield J.F."/>
        </authorList>
    </citation>
    <scope>NUCLEOTIDE SEQUENCE [LARGE SCALE GENOMIC DNA]</scope>
</reference>
<organism evidence="1 2">
    <name type="scientific">candidate division WWE3 bacterium RIFCSPLOWO2_01_FULL_37_15</name>
    <dbReference type="NCBI Taxonomy" id="1802622"/>
    <lineage>
        <taxon>Bacteria</taxon>
        <taxon>Katanobacteria</taxon>
    </lineage>
</organism>
<evidence type="ECO:0000313" key="1">
    <source>
        <dbReference type="EMBL" id="OGC49964.1"/>
    </source>
</evidence>
<dbReference type="Gene3D" id="3.40.50.150">
    <property type="entry name" value="Vaccinia Virus protein VP39"/>
    <property type="match status" value="1"/>
</dbReference>
<evidence type="ECO:0000313" key="2">
    <source>
        <dbReference type="Proteomes" id="UP000177458"/>
    </source>
</evidence>
<proteinExistence type="predicted"/>
<accession>A0A1F4UYD4</accession>